<dbReference type="OMA" id="CEFSAND"/>
<evidence type="ECO:0000256" key="1">
    <source>
        <dbReference type="ARBA" id="ARBA00004141"/>
    </source>
</evidence>
<evidence type="ECO:0000256" key="7">
    <source>
        <dbReference type="ARBA" id="ARBA00023065"/>
    </source>
</evidence>
<reference evidence="11 12" key="1">
    <citation type="submission" date="2014-11" db="EMBL/GenBank/DDBJ databases">
        <title>Genetic blueprint of the zoonotic pathogen Toxocara canis.</title>
        <authorList>
            <person name="Zhu X.-Q."/>
            <person name="Korhonen P.K."/>
            <person name="Cai H."/>
            <person name="Young N.D."/>
            <person name="Nejsum P."/>
            <person name="von Samson-Himmelstjerna G."/>
            <person name="Boag P.R."/>
            <person name="Tan P."/>
            <person name="Li Q."/>
            <person name="Min J."/>
            <person name="Yang Y."/>
            <person name="Wang X."/>
            <person name="Fang X."/>
            <person name="Hall R.S."/>
            <person name="Hofmann A."/>
            <person name="Sternberg P.W."/>
            <person name="Jex A.R."/>
            <person name="Gasser R.B."/>
        </authorList>
    </citation>
    <scope>NUCLEOTIDE SEQUENCE [LARGE SCALE GENOMIC DNA]</scope>
    <source>
        <strain evidence="11">PN_DK_2014</strain>
    </source>
</reference>
<evidence type="ECO:0000256" key="2">
    <source>
        <dbReference type="ARBA" id="ARBA00009749"/>
    </source>
</evidence>
<evidence type="ECO:0000256" key="5">
    <source>
        <dbReference type="ARBA" id="ARBA00022842"/>
    </source>
</evidence>
<comment type="similarity">
    <text evidence="2">Belongs to the SLC41A transporter family.</text>
</comment>
<feature type="transmembrane region" description="Helical" evidence="9">
    <location>
        <begin position="6"/>
        <end position="26"/>
    </location>
</feature>
<keyword evidence="4 9" id="KW-0812">Transmembrane</keyword>
<dbReference type="Gene3D" id="1.10.357.20">
    <property type="entry name" value="SLC41 divalent cation transporters, integral membrane domain"/>
    <property type="match status" value="2"/>
</dbReference>
<keyword evidence="7" id="KW-0406">Ion transport</keyword>
<dbReference type="PANTHER" id="PTHR16228:SF21">
    <property type="entry name" value="SLC41A_MGTE INTEGRAL MEMBRANE DOMAIN-CONTAINING PROTEIN"/>
    <property type="match status" value="1"/>
</dbReference>
<dbReference type="InterPro" id="IPR045349">
    <property type="entry name" value="SLC41A1-3"/>
</dbReference>
<comment type="caution">
    <text evidence="11">The sequence shown here is derived from an EMBL/GenBank/DDBJ whole genome shotgun (WGS) entry which is preliminary data.</text>
</comment>
<feature type="transmembrane region" description="Helical" evidence="9">
    <location>
        <begin position="234"/>
        <end position="254"/>
    </location>
</feature>
<dbReference type="EMBL" id="JPKZ01001122">
    <property type="protein sequence ID" value="KHN83930.1"/>
    <property type="molecule type" value="Genomic_DNA"/>
</dbReference>
<feature type="transmembrane region" description="Helical" evidence="9">
    <location>
        <begin position="383"/>
        <end position="408"/>
    </location>
</feature>
<dbReference type="Pfam" id="PF01769">
    <property type="entry name" value="MgtE"/>
    <property type="match status" value="2"/>
</dbReference>
<organism evidence="11 12">
    <name type="scientific">Toxocara canis</name>
    <name type="common">Canine roundworm</name>
    <dbReference type="NCBI Taxonomy" id="6265"/>
    <lineage>
        <taxon>Eukaryota</taxon>
        <taxon>Metazoa</taxon>
        <taxon>Ecdysozoa</taxon>
        <taxon>Nematoda</taxon>
        <taxon>Chromadorea</taxon>
        <taxon>Rhabditida</taxon>
        <taxon>Spirurina</taxon>
        <taxon>Ascaridomorpha</taxon>
        <taxon>Ascaridoidea</taxon>
        <taxon>Toxocaridae</taxon>
        <taxon>Toxocara</taxon>
    </lineage>
</organism>
<feature type="domain" description="SLC41A/MgtE integral membrane" evidence="10">
    <location>
        <begin position="86"/>
        <end position="220"/>
    </location>
</feature>
<feature type="transmembrane region" description="Helical" evidence="9">
    <location>
        <begin position="200"/>
        <end position="222"/>
    </location>
</feature>
<evidence type="ECO:0000256" key="3">
    <source>
        <dbReference type="ARBA" id="ARBA00022448"/>
    </source>
</evidence>
<comment type="subcellular location">
    <subcellularLocation>
        <location evidence="1">Membrane</location>
        <topology evidence="1">Multi-pass membrane protein</topology>
    </subcellularLocation>
</comment>
<evidence type="ECO:0000313" key="11">
    <source>
        <dbReference type="EMBL" id="KHN83930.1"/>
    </source>
</evidence>
<dbReference type="OrthoDB" id="5791097at2759"/>
<gene>
    <name evidence="11" type="primary">slc41a2</name>
    <name evidence="11" type="ORF">Tcan_13555</name>
</gene>
<evidence type="ECO:0000256" key="6">
    <source>
        <dbReference type="ARBA" id="ARBA00022989"/>
    </source>
</evidence>
<sequence length="461" mass="49476">MTERPLSVLAAGSVLPFSTAATGIMLRLPRYMPLNELHIESSKSFILQSMFPFLAAGAGMVGTGLLLDRAASWDLFKSTPETFILVPALLGLKGNLEMTLASRLSTMSNMGLMSTGAEQLKVSCVNLALTQAQAIVVSFVAALFTVVVSAIQSGHAHYSTASMLIASSMLTATLASFILGLIMMLVIIVSTKLSINPDNIATPIAACLGDLTTLGLLILIGTLFHSMSGTENEWILTAVYIIFLMVAPFWAYLSSKDESTCIVLKYGWWPILCAMIISSGGGFILKLAMVRYPSIAVFQPVVNGVGGNLVAVQASRISTSLYQTAKIGSLPNGPLLRFISPFRAFCSSENDSVAARILLLMSVPGHLIFVTAIILIGGIQFSVFFIVAYLLAAVAQVWILLFFCQYLIRLMWRRKVDPDSSAIPLLTSAGDLLGTALLTVTFIALNAFNYAHLRPTNNNAL</sequence>
<dbReference type="GO" id="GO:0005886">
    <property type="term" value="C:plasma membrane"/>
    <property type="evidence" value="ECO:0007669"/>
    <property type="project" value="TreeGrafter"/>
</dbReference>
<dbReference type="InterPro" id="IPR006667">
    <property type="entry name" value="SLC41_membr_dom"/>
</dbReference>
<feature type="domain" description="SLC41A/MgtE integral membrane" evidence="10">
    <location>
        <begin position="299"/>
        <end position="439"/>
    </location>
</feature>
<dbReference type="FunFam" id="1.10.357.20:FF:000001">
    <property type="entry name" value="Solute carrier family 41 member 2"/>
    <property type="match status" value="1"/>
</dbReference>
<evidence type="ECO:0000256" key="8">
    <source>
        <dbReference type="ARBA" id="ARBA00023136"/>
    </source>
</evidence>
<keyword evidence="3" id="KW-0813">Transport</keyword>
<feature type="transmembrane region" description="Helical" evidence="9">
    <location>
        <begin position="163"/>
        <end position="188"/>
    </location>
</feature>
<keyword evidence="5" id="KW-0460">Magnesium</keyword>
<dbReference type="PANTHER" id="PTHR16228">
    <property type="entry name" value="DIVALENT CATION TRANSPORTER SOLUTE CARRIER FAMILY 41"/>
    <property type="match status" value="1"/>
</dbReference>
<keyword evidence="12" id="KW-1185">Reference proteome</keyword>
<feature type="transmembrane region" description="Helical" evidence="9">
    <location>
        <begin position="429"/>
        <end position="451"/>
    </location>
</feature>
<proteinExistence type="inferred from homology"/>
<feature type="transmembrane region" description="Helical" evidence="9">
    <location>
        <begin position="132"/>
        <end position="151"/>
    </location>
</feature>
<evidence type="ECO:0000259" key="10">
    <source>
        <dbReference type="Pfam" id="PF01769"/>
    </source>
</evidence>
<accession>A0A0B2VSE8</accession>
<dbReference type="InterPro" id="IPR036739">
    <property type="entry name" value="SLC41_membr_dom_sf"/>
</dbReference>
<dbReference type="SUPFAM" id="SSF161093">
    <property type="entry name" value="MgtE membrane domain-like"/>
    <property type="match status" value="2"/>
</dbReference>
<dbReference type="AlphaFoldDB" id="A0A0B2VSE8"/>
<evidence type="ECO:0000313" key="12">
    <source>
        <dbReference type="Proteomes" id="UP000031036"/>
    </source>
</evidence>
<feature type="transmembrane region" description="Helical" evidence="9">
    <location>
        <begin position="357"/>
        <end position="377"/>
    </location>
</feature>
<protein>
    <submittedName>
        <fullName evidence="11">Solute carrier family 41 member 2</fullName>
    </submittedName>
</protein>
<dbReference type="GO" id="GO:0008324">
    <property type="term" value="F:monoatomic cation transmembrane transporter activity"/>
    <property type="evidence" value="ECO:0007669"/>
    <property type="project" value="InterPro"/>
</dbReference>
<evidence type="ECO:0000256" key="9">
    <source>
        <dbReference type="SAM" id="Phobius"/>
    </source>
</evidence>
<feature type="transmembrane region" description="Helical" evidence="9">
    <location>
        <begin position="46"/>
        <end position="67"/>
    </location>
</feature>
<dbReference type="Proteomes" id="UP000031036">
    <property type="component" value="Unassembled WGS sequence"/>
</dbReference>
<name>A0A0B2VSE8_TOXCA</name>
<keyword evidence="6 9" id="KW-1133">Transmembrane helix</keyword>
<evidence type="ECO:0000256" key="4">
    <source>
        <dbReference type="ARBA" id="ARBA00022692"/>
    </source>
</evidence>
<feature type="transmembrane region" description="Helical" evidence="9">
    <location>
        <begin position="266"/>
        <end position="285"/>
    </location>
</feature>
<keyword evidence="8 9" id="KW-0472">Membrane</keyword>